<accession>A0A0E9QE16</accession>
<reference evidence="1" key="1">
    <citation type="submission" date="2014-11" db="EMBL/GenBank/DDBJ databases">
        <authorList>
            <person name="Amaro Gonzalez C."/>
        </authorList>
    </citation>
    <scope>NUCLEOTIDE SEQUENCE</scope>
</reference>
<protein>
    <submittedName>
        <fullName evidence="1">Uncharacterized protein</fullName>
    </submittedName>
</protein>
<sequence length="31" mass="3525">MNRYVLKVFINLSLSLASLRSESTVRQNALT</sequence>
<name>A0A0E9QE16_ANGAN</name>
<organism evidence="1">
    <name type="scientific">Anguilla anguilla</name>
    <name type="common">European freshwater eel</name>
    <name type="synonym">Muraena anguilla</name>
    <dbReference type="NCBI Taxonomy" id="7936"/>
    <lineage>
        <taxon>Eukaryota</taxon>
        <taxon>Metazoa</taxon>
        <taxon>Chordata</taxon>
        <taxon>Craniata</taxon>
        <taxon>Vertebrata</taxon>
        <taxon>Euteleostomi</taxon>
        <taxon>Actinopterygii</taxon>
        <taxon>Neopterygii</taxon>
        <taxon>Teleostei</taxon>
        <taxon>Anguilliformes</taxon>
        <taxon>Anguillidae</taxon>
        <taxon>Anguilla</taxon>
    </lineage>
</organism>
<evidence type="ECO:0000313" key="1">
    <source>
        <dbReference type="EMBL" id="JAH14580.1"/>
    </source>
</evidence>
<reference evidence="1" key="2">
    <citation type="journal article" date="2015" name="Fish Shellfish Immunol.">
        <title>Early steps in the European eel (Anguilla anguilla)-Vibrio vulnificus interaction in the gills: Role of the RtxA13 toxin.</title>
        <authorList>
            <person name="Callol A."/>
            <person name="Pajuelo D."/>
            <person name="Ebbesson L."/>
            <person name="Teles M."/>
            <person name="MacKenzie S."/>
            <person name="Amaro C."/>
        </authorList>
    </citation>
    <scope>NUCLEOTIDE SEQUENCE</scope>
</reference>
<dbReference type="AlphaFoldDB" id="A0A0E9QE16"/>
<proteinExistence type="predicted"/>
<dbReference type="EMBL" id="GBXM01093997">
    <property type="protein sequence ID" value="JAH14580.1"/>
    <property type="molecule type" value="Transcribed_RNA"/>
</dbReference>